<name>A0A7X6MRD3_9MYCO</name>
<protein>
    <submittedName>
        <fullName evidence="2">Uncharacterized protein</fullName>
    </submittedName>
</protein>
<feature type="compositionally biased region" description="Polar residues" evidence="1">
    <location>
        <begin position="56"/>
        <end position="65"/>
    </location>
</feature>
<proteinExistence type="predicted"/>
<evidence type="ECO:0000256" key="1">
    <source>
        <dbReference type="SAM" id="MobiDB-lite"/>
    </source>
</evidence>
<accession>A0A7X6MRD3</accession>
<dbReference type="RefSeq" id="WP_049924883.1">
    <property type="nucleotide sequence ID" value="NZ_HG322951.1"/>
</dbReference>
<gene>
    <name evidence="2" type="ORF">HGA11_21235</name>
</gene>
<dbReference type="EMBL" id="JAAXPJ010000008">
    <property type="protein sequence ID" value="NKZ13502.1"/>
    <property type="molecule type" value="Genomic_DNA"/>
</dbReference>
<comment type="caution">
    <text evidence="2">The sequence shown here is derived from an EMBL/GenBank/DDBJ whole genome shotgun (WGS) entry which is preliminary data.</text>
</comment>
<reference evidence="2 3" key="1">
    <citation type="submission" date="2020-04" db="EMBL/GenBank/DDBJ databases">
        <title>MicrobeNet Type strains.</title>
        <authorList>
            <person name="Nicholson A.C."/>
        </authorList>
    </citation>
    <scope>NUCLEOTIDE SEQUENCE [LARGE SCALE GENOMIC DNA]</scope>
    <source>
        <strain evidence="2 3">ATCC 700731</strain>
    </source>
</reference>
<organism evidence="2 3">
    <name type="scientific">Mycolicibacterium septicum DSM 44393</name>
    <dbReference type="NCBI Taxonomy" id="1341646"/>
    <lineage>
        <taxon>Bacteria</taxon>
        <taxon>Bacillati</taxon>
        <taxon>Actinomycetota</taxon>
        <taxon>Actinomycetes</taxon>
        <taxon>Mycobacteriales</taxon>
        <taxon>Mycobacteriaceae</taxon>
        <taxon>Mycolicibacterium</taxon>
    </lineage>
</organism>
<feature type="region of interest" description="Disordered" evidence="1">
    <location>
        <begin position="25"/>
        <end position="65"/>
    </location>
</feature>
<evidence type="ECO:0000313" key="3">
    <source>
        <dbReference type="Proteomes" id="UP000518188"/>
    </source>
</evidence>
<sequence length="65" mass="6414">MLLGVAAISAMTVFALGHPEELPAGQGKPLAGSGDAPTNTVFTQPVVGPMKLGGTVTDTTPPVAK</sequence>
<dbReference type="AlphaFoldDB" id="A0A7X6MRD3"/>
<evidence type="ECO:0000313" key="2">
    <source>
        <dbReference type="EMBL" id="NKZ13502.1"/>
    </source>
</evidence>
<dbReference type="Proteomes" id="UP000518188">
    <property type="component" value="Unassembled WGS sequence"/>
</dbReference>